<keyword evidence="4" id="KW-1185">Reference proteome</keyword>
<reference evidence="3 4" key="1">
    <citation type="submission" date="2024-09" db="EMBL/GenBank/DDBJ databases">
        <authorList>
            <person name="Sun Q."/>
            <person name="Mori K."/>
        </authorList>
    </citation>
    <scope>NUCLEOTIDE SEQUENCE [LARGE SCALE GENOMIC DNA]</scope>
    <source>
        <strain evidence="3 4">JCM 3331</strain>
    </source>
</reference>
<dbReference type="Gene3D" id="3.40.50.720">
    <property type="entry name" value="NAD(P)-binding Rossmann-like Domain"/>
    <property type="match status" value="1"/>
</dbReference>
<name>A0ABV5RLB8_9ACTN</name>
<proteinExistence type="inferred from homology"/>
<evidence type="ECO:0000256" key="2">
    <source>
        <dbReference type="ARBA" id="ARBA00023002"/>
    </source>
</evidence>
<dbReference type="Proteomes" id="UP001589710">
    <property type="component" value="Unassembled WGS sequence"/>
</dbReference>
<organism evidence="3 4">
    <name type="scientific">Streptomyces yanii</name>
    <dbReference type="NCBI Taxonomy" id="78510"/>
    <lineage>
        <taxon>Bacteria</taxon>
        <taxon>Bacillati</taxon>
        <taxon>Actinomycetota</taxon>
        <taxon>Actinomycetes</taxon>
        <taxon>Kitasatosporales</taxon>
        <taxon>Streptomycetaceae</taxon>
        <taxon>Streptomyces</taxon>
    </lineage>
</organism>
<dbReference type="PANTHER" id="PTHR24320:SF148">
    <property type="entry name" value="NAD(P)-BINDING ROSSMANN-FOLD SUPERFAMILY PROTEIN"/>
    <property type="match status" value="1"/>
</dbReference>
<sequence>MPTNIPTDRSSLSLSPARSTTQLDSAILTTPFTSRARAEEVIEGVDLTCRRAVVTGGASGIGAETVRALAATGVEVTIATRRPESADPLVREMAAVRSAGRVGAAALDLSDPASVDAFVRAWAGPLDILVANAGIMALPTRTLTPGGWEMQLATNHLGHFALATGLHAALRASGSARVVVVSSGAHRSAPFDFEDPHFERRPYDAWAAYGQSKSAGVLFTVGARRWAADRITVNALNPGYILTRLQRHLDDDTMRAFGVMDGEGNLKPPPFYKTPAQGAATSVLLAASPLLDGITGRYFEDNQEARVVQGDEDRAGGVAAHALDPEAADRLWEYATAVNRTA</sequence>
<dbReference type="EMBL" id="JBHMCG010000188">
    <property type="protein sequence ID" value="MFB9578657.1"/>
    <property type="molecule type" value="Genomic_DNA"/>
</dbReference>
<dbReference type="Pfam" id="PF00106">
    <property type="entry name" value="adh_short"/>
    <property type="match status" value="1"/>
</dbReference>
<accession>A0ABV5RLB8</accession>
<comment type="similarity">
    <text evidence="1">Belongs to the short-chain dehydrogenases/reductases (SDR) family.</text>
</comment>
<dbReference type="SUPFAM" id="SSF51735">
    <property type="entry name" value="NAD(P)-binding Rossmann-fold domains"/>
    <property type="match status" value="1"/>
</dbReference>
<dbReference type="CDD" id="cd05327">
    <property type="entry name" value="retinol-DH_like_SDR_c_like"/>
    <property type="match status" value="1"/>
</dbReference>
<dbReference type="PROSITE" id="PS00061">
    <property type="entry name" value="ADH_SHORT"/>
    <property type="match status" value="1"/>
</dbReference>
<comment type="caution">
    <text evidence="3">The sequence shown here is derived from an EMBL/GenBank/DDBJ whole genome shotgun (WGS) entry which is preliminary data.</text>
</comment>
<dbReference type="InterPro" id="IPR002347">
    <property type="entry name" value="SDR_fam"/>
</dbReference>
<keyword evidence="2" id="KW-0560">Oxidoreductase</keyword>
<evidence type="ECO:0000313" key="3">
    <source>
        <dbReference type="EMBL" id="MFB9578657.1"/>
    </source>
</evidence>
<dbReference type="InterPro" id="IPR036291">
    <property type="entry name" value="NAD(P)-bd_dom_sf"/>
</dbReference>
<dbReference type="PRINTS" id="PR00081">
    <property type="entry name" value="GDHRDH"/>
</dbReference>
<evidence type="ECO:0000313" key="4">
    <source>
        <dbReference type="Proteomes" id="UP001589710"/>
    </source>
</evidence>
<dbReference type="RefSeq" id="WP_345516910.1">
    <property type="nucleotide sequence ID" value="NZ_BAAAXD010000041.1"/>
</dbReference>
<gene>
    <name evidence="3" type="ORF">ACFFTL_41945</name>
</gene>
<dbReference type="PANTHER" id="PTHR24320">
    <property type="entry name" value="RETINOL DEHYDROGENASE"/>
    <property type="match status" value="1"/>
</dbReference>
<protein>
    <submittedName>
        <fullName evidence="3">SDR family NAD(P)-dependent oxidoreductase</fullName>
    </submittedName>
</protein>
<evidence type="ECO:0000256" key="1">
    <source>
        <dbReference type="ARBA" id="ARBA00006484"/>
    </source>
</evidence>
<dbReference type="InterPro" id="IPR020904">
    <property type="entry name" value="Sc_DH/Rdtase_CS"/>
</dbReference>